<dbReference type="GO" id="GO:0005840">
    <property type="term" value="C:ribosome"/>
    <property type="evidence" value="ECO:0007669"/>
    <property type="project" value="UniProtKB-KW"/>
</dbReference>
<reference evidence="5" key="1">
    <citation type="journal article" date="2016" name="Genome Announc.">
        <title>Complete Chloroplast and Mitochondrial Genome Sequences of the Hydrocarbon Oil-Producing Green Microalga Botryococcus braunii Race B (Showa).</title>
        <authorList>
            <person name="Blifernez-Klassen O."/>
            <person name="Wibberg D."/>
            <person name="Winkler A."/>
            <person name="Blom J."/>
            <person name="Goesmann A."/>
            <person name="Kalinowski J."/>
            <person name="Kruse O."/>
        </authorList>
    </citation>
    <scope>NUCLEOTIDE SEQUENCE</scope>
    <source>
        <strain evidence="5">Showa</strain>
    </source>
</reference>
<dbReference type="GO" id="GO:1990904">
    <property type="term" value="C:ribonucleoprotein complex"/>
    <property type="evidence" value="ECO:0007669"/>
    <property type="project" value="UniProtKB-KW"/>
</dbReference>
<accession>A0A167RMH6</accession>
<evidence type="ECO:0000256" key="3">
    <source>
        <dbReference type="ARBA" id="ARBA00023274"/>
    </source>
</evidence>
<dbReference type="PIRSF" id="PIRSF002131">
    <property type="entry name" value="Ribosomal_S11"/>
    <property type="match status" value="1"/>
</dbReference>
<feature type="region of interest" description="Disordered" evidence="4">
    <location>
        <begin position="1"/>
        <end position="24"/>
    </location>
</feature>
<sequence length="144" mass="15933">MKNEKIKSHKKKLVPLPRTSPNKGKITYKKRKTGTIFVTATRNNTLFTLSDTIGNVKGSVSAGVVGFKNSRKSTSAPAEVGALKILEKTRRAGFQMVKVKMRGIGFTKLKAIRALKGGGVPIMEIEERTTRPHNGCRLSRKRRI</sequence>
<dbReference type="EMBL" id="LT545992">
    <property type="protein sequence ID" value="SAI76023.1"/>
    <property type="molecule type" value="Genomic_DNA"/>
</dbReference>
<dbReference type="AlphaFoldDB" id="A0A167RMH6"/>
<organism evidence="5">
    <name type="scientific">Botryococcus braunii Showa</name>
    <dbReference type="NCBI Taxonomy" id="1202541"/>
    <lineage>
        <taxon>Eukaryota</taxon>
        <taxon>Viridiplantae</taxon>
        <taxon>Chlorophyta</taxon>
        <taxon>core chlorophytes</taxon>
        <taxon>Trebouxiophyceae</taxon>
        <taxon>Trebouxiophyceae incertae sedis</taxon>
        <taxon>Elliptochloris clade</taxon>
        <taxon>Botryococcus</taxon>
    </lineage>
</organism>
<keyword evidence="5" id="KW-0496">Mitochondrion</keyword>
<evidence type="ECO:0000256" key="2">
    <source>
        <dbReference type="ARBA" id="ARBA00022980"/>
    </source>
</evidence>
<dbReference type="HAMAP" id="MF_01310">
    <property type="entry name" value="Ribosomal_uS11"/>
    <property type="match status" value="1"/>
</dbReference>
<evidence type="ECO:0000313" key="5">
    <source>
        <dbReference type="EMBL" id="SAI76023.1"/>
    </source>
</evidence>
<evidence type="ECO:0000256" key="4">
    <source>
        <dbReference type="SAM" id="MobiDB-lite"/>
    </source>
</evidence>
<evidence type="ECO:0000256" key="1">
    <source>
        <dbReference type="ARBA" id="ARBA00006194"/>
    </source>
</evidence>
<dbReference type="PANTHER" id="PTHR11759">
    <property type="entry name" value="40S RIBOSOMAL PROTEIN S14/30S RIBOSOMAL PROTEIN S11"/>
    <property type="match status" value="1"/>
</dbReference>
<keyword evidence="2 5" id="KW-0689">Ribosomal protein</keyword>
<gene>
    <name evidence="5" type="primary">rps11</name>
</gene>
<keyword evidence="3" id="KW-0687">Ribonucleoprotein</keyword>
<name>A0A167RMH6_BOTBR</name>
<comment type="similarity">
    <text evidence="1">Belongs to the universal ribosomal protein uS11 family.</text>
</comment>
<dbReference type="GO" id="GO:0003735">
    <property type="term" value="F:structural constituent of ribosome"/>
    <property type="evidence" value="ECO:0007669"/>
    <property type="project" value="InterPro"/>
</dbReference>
<dbReference type="InterPro" id="IPR036967">
    <property type="entry name" value="Ribosomal_uS11_sf"/>
</dbReference>
<protein>
    <submittedName>
        <fullName evidence="5">Ribosomal protein S11</fullName>
    </submittedName>
</protein>
<dbReference type="SUPFAM" id="SSF53137">
    <property type="entry name" value="Translational machinery components"/>
    <property type="match status" value="1"/>
</dbReference>
<proteinExistence type="inferred from homology"/>
<dbReference type="GO" id="GO:0006412">
    <property type="term" value="P:translation"/>
    <property type="evidence" value="ECO:0007669"/>
    <property type="project" value="InterPro"/>
</dbReference>
<dbReference type="Gene3D" id="3.30.420.80">
    <property type="entry name" value="Ribosomal protein S11"/>
    <property type="match status" value="1"/>
</dbReference>
<geneLocation type="mitochondrion" evidence="5"/>
<dbReference type="InterPro" id="IPR001971">
    <property type="entry name" value="Ribosomal_uS11"/>
</dbReference>
<dbReference type="Pfam" id="PF00411">
    <property type="entry name" value="Ribosomal_S11"/>
    <property type="match status" value="1"/>
</dbReference>